<keyword evidence="3" id="KW-1185">Reference proteome</keyword>
<name>A0A7N0TEH9_KALFE</name>
<evidence type="ECO:0000259" key="1">
    <source>
        <dbReference type="Pfam" id="PF05641"/>
    </source>
</evidence>
<feature type="domain" description="Agenet-like" evidence="1">
    <location>
        <begin position="7"/>
        <end position="63"/>
    </location>
</feature>
<proteinExistence type="predicted"/>
<dbReference type="InterPro" id="IPR008395">
    <property type="entry name" value="Agenet-like_dom"/>
</dbReference>
<protein>
    <recommendedName>
        <fullName evidence="1">Agenet-like domain-containing protein</fullName>
    </recommendedName>
</protein>
<dbReference type="EnsemblPlants" id="Kaladp0034s0154.1.v1.1">
    <property type="protein sequence ID" value="Kaladp0034s0154.1.v1.1.CDS.1"/>
    <property type="gene ID" value="Kaladp0034s0154.v1.1"/>
</dbReference>
<accession>A0A7N0TEH9</accession>
<reference evidence="2" key="1">
    <citation type="submission" date="2021-01" db="UniProtKB">
        <authorList>
            <consortium name="EnsemblPlants"/>
        </authorList>
    </citation>
    <scope>IDENTIFICATION</scope>
</reference>
<evidence type="ECO:0000313" key="3">
    <source>
        <dbReference type="Proteomes" id="UP000594263"/>
    </source>
</evidence>
<dbReference type="Pfam" id="PF05641">
    <property type="entry name" value="Agenet"/>
    <property type="match status" value="1"/>
</dbReference>
<sequence>MRQYVRGDRIEVLKTNGTLLEESCHPARIVGGNGDVYTVLYDRHANGVVAERMSMRCIRPRPPLVEFSDWSHVDLVQVFDSFAWQSAAVLRVSEEKLFRVRVLGSTQDR</sequence>
<dbReference type="AlphaFoldDB" id="A0A7N0TEH9"/>
<organism evidence="2 3">
    <name type="scientific">Kalanchoe fedtschenkoi</name>
    <name type="common">Lavender scallops</name>
    <name type="synonym">South American air plant</name>
    <dbReference type="NCBI Taxonomy" id="63787"/>
    <lineage>
        <taxon>Eukaryota</taxon>
        <taxon>Viridiplantae</taxon>
        <taxon>Streptophyta</taxon>
        <taxon>Embryophyta</taxon>
        <taxon>Tracheophyta</taxon>
        <taxon>Spermatophyta</taxon>
        <taxon>Magnoliopsida</taxon>
        <taxon>eudicotyledons</taxon>
        <taxon>Gunneridae</taxon>
        <taxon>Pentapetalae</taxon>
        <taxon>Saxifragales</taxon>
        <taxon>Crassulaceae</taxon>
        <taxon>Kalanchoe</taxon>
    </lineage>
</organism>
<dbReference type="Proteomes" id="UP000594263">
    <property type="component" value="Unplaced"/>
</dbReference>
<evidence type="ECO:0000313" key="2">
    <source>
        <dbReference type="EnsemblPlants" id="Kaladp0034s0154.1.v1.1.CDS.1"/>
    </source>
</evidence>
<dbReference type="Gramene" id="Kaladp0034s0154.1.v1.1">
    <property type="protein sequence ID" value="Kaladp0034s0154.1.v1.1.CDS.1"/>
    <property type="gene ID" value="Kaladp0034s0154.v1.1"/>
</dbReference>